<sequence>MDAASIAYTASTWIIPILLAITFHEAAHAYAAWKLGDDTAFLLGRVTFNPLKHVDPLGTIILPAILLVTRAPFLFGWAKPVPVAFGRLRHPRSGMALVAVAGPVTNIVLAIVSALLLRTMDALPDAWVPWAVQTLYQSILLNLVLAVFNMIPLPPLDGSRILMSVLPAPLARPYAKLERHGFLILLAVVLLLPALGRQLGMDLNPFGWVVGGALAWLTPLFLELGGISR</sequence>
<evidence type="ECO:0000313" key="2">
    <source>
        <dbReference type="Proteomes" id="UP001163223"/>
    </source>
</evidence>
<proteinExistence type="predicted"/>
<name>A0ACD4NVI3_9HYPH</name>
<accession>A0ACD4NVI3</accession>
<keyword evidence="2" id="KW-1185">Reference proteome</keyword>
<dbReference type="Proteomes" id="UP001163223">
    <property type="component" value="Chromosome"/>
</dbReference>
<evidence type="ECO:0000313" key="1">
    <source>
        <dbReference type="EMBL" id="WAJ30612.1"/>
    </source>
</evidence>
<gene>
    <name evidence="1" type="ORF">OXU80_10570</name>
</gene>
<protein>
    <submittedName>
        <fullName evidence="1">Site-2 protease family protein</fullName>
    </submittedName>
</protein>
<keyword evidence="1" id="KW-0645">Protease</keyword>
<organism evidence="1 2">
    <name type="scientific">Antarcticirhabdus aurantiaca</name>
    <dbReference type="NCBI Taxonomy" id="2606717"/>
    <lineage>
        <taxon>Bacteria</taxon>
        <taxon>Pseudomonadati</taxon>
        <taxon>Pseudomonadota</taxon>
        <taxon>Alphaproteobacteria</taxon>
        <taxon>Hyphomicrobiales</taxon>
        <taxon>Aurantimonadaceae</taxon>
        <taxon>Antarcticirhabdus</taxon>
    </lineage>
</organism>
<keyword evidence="1" id="KW-0378">Hydrolase</keyword>
<dbReference type="EMBL" id="CP113520">
    <property type="protein sequence ID" value="WAJ30612.1"/>
    <property type="molecule type" value="Genomic_DNA"/>
</dbReference>
<reference evidence="1" key="1">
    <citation type="submission" date="2022-11" db="EMBL/GenBank/DDBJ databases">
        <title>beta-Carotene-producing bacterium, Jeongeuplla avenae sp. nov., alleviates the salt stress of Arabidopsis seedlings.</title>
        <authorList>
            <person name="Jiang L."/>
            <person name="Lee J."/>
        </authorList>
    </citation>
    <scope>NUCLEOTIDE SEQUENCE</scope>
    <source>
        <strain evidence="1">DY_R2A_6</strain>
    </source>
</reference>